<dbReference type="PROSITE" id="PS50931">
    <property type="entry name" value="HTH_LYSR"/>
    <property type="match status" value="1"/>
</dbReference>
<dbReference type="Pfam" id="PF03466">
    <property type="entry name" value="LysR_substrate"/>
    <property type="match status" value="1"/>
</dbReference>
<evidence type="ECO:0000256" key="3">
    <source>
        <dbReference type="ARBA" id="ARBA00023125"/>
    </source>
</evidence>
<accession>A0ABV5JJJ8</accession>
<keyword evidence="4" id="KW-0804">Transcription</keyword>
<dbReference type="Gene3D" id="1.10.10.10">
    <property type="entry name" value="Winged helix-like DNA-binding domain superfamily/Winged helix DNA-binding domain"/>
    <property type="match status" value="1"/>
</dbReference>
<dbReference type="PRINTS" id="PR00039">
    <property type="entry name" value="HTHLYSR"/>
</dbReference>
<dbReference type="Proteomes" id="UP001589683">
    <property type="component" value="Unassembled WGS sequence"/>
</dbReference>
<dbReference type="SUPFAM" id="SSF53850">
    <property type="entry name" value="Periplasmic binding protein-like II"/>
    <property type="match status" value="1"/>
</dbReference>
<comment type="caution">
    <text evidence="6">The sequence shown here is derived from an EMBL/GenBank/DDBJ whole genome shotgun (WGS) entry which is preliminary data.</text>
</comment>
<reference evidence="6 7" key="1">
    <citation type="submission" date="2024-09" db="EMBL/GenBank/DDBJ databases">
        <authorList>
            <person name="Sun Q."/>
            <person name="Mori K."/>
        </authorList>
    </citation>
    <scope>NUCLEOTIDE SEQUENCE [LARGE SCALE GENOMIC DNA]</scope>
    <source>
        <strain evidence="6 7">CECT 8726</strain>
    </source>
</reference>
<dbReference type="PANTHER" id="PTHR30537:SF74">
    <property type="entry name" value="HTH-TYPE TRANSCRIPTIONAL REGULATOR TRPI"/>
    <property type="match status" value="1"/>
</dbReference>
<dbReference type="PANTHER" id="PTHR30537">
    <property type="entry name" value="HTH-TYPE TRANSCRIPTIONAL REGULATOR"/>
    <property type="match status" value="1"/>
</dbReference>
<dbReference type="InterPro" id="IPR036390">
    <property type="entry name" value="WH_DNA-bd_sf"/>
</dbReference>
<evidence type="ECO:0000256" key="4">
    <source>
        <dbReference type="ARBA" id="ARBA00023163"/>
    </source>
</evidence>
<protein>
    <submittedName>
        <fullName evidence="6">LysR substrate-binding domain-containing protein</fullName>
    </submittedName>
</protein>
<proteinExistence type="inferred from homology"/>
<organism evidence="6 7">
    <name type="scientific">Pseudohalocynthiibacter aestuariivivens</name>
    <dbReference type="NCBI Taxonomy" id="1591409"/>
    <lineage>
        <taxon>Bacteria</taxon>
        <taxon>Pseudomonadati</taxon>
        <taxon>Pseudomonadota</taxon>
        <taxon>Alphaproteobacteria</taxon>
        <taxon>Rhodobacterales</taxon>
        <taxon>Paracoccaceae</taxon>
        <taxon>Pseudohalocynthiibacter</taxon>
    </lineage>
</organism>
<sequence length="296" mass="32990">MDDTGLPPLNWLRAFEASARHLSFTSAAQELNMTQSAVSQQIKALEGYLGKALFYRLVRRLELTDAGNLYLPWVQDSFSVLTKGTQQLLGPDRAKTLQIVSNLAFTVHWLAPRLPKFFAAHPKIRLNFTTPIWHLDHTSQSADLEIRFGREPDSRLMYELLTRANYFPICAPGDSVTLDTLFDRPLFDCAGLSCNWESWCTGQGISFPKKAHLTYASTYTVSFSAARAGSGVAIGHDILVADMLRDGILKQPFDHVAPVSEAYYLIHPAGHVASPASQAFSDWLKSEIRGLNTEQM</sequence>
<name>A0ABV5JJJ8_9RHOB</name>
<dbReference type="RefSeq" id="WP_213890452.1">
    <property type="nucleotide sequence ID" value="NZ_JAGFNU010000011.1"/>
</dbReference>
<dbReference type="EMBL" id="JBHMEA010000050">
    <property type="protein sequence ID" value="MFB9233631.1"/>
    <property type="molecule type" value="Genomic_DNA"/>
</dbReference>
<evidence type="ECO:0000259" key="5">
    <source>
        <dbReference type="PROSITE" id="PS50931"/>
    </source>
</evidence>
<dbReference type="SUPFAM" id="SSF46785">
    <property type="entry name" value="Winged helix' DNA-binding domain"/>
    <property type="match status" value="1"/>
</dbReference>
<dbReference type="InterPro" id="IPR058163">
    <property type="entry name" value="LysR-type_TF_proteobact-type"/>
</dbReference>
<evidence type="ECO:0000256" key="1">
    <source>
        <dbReference type="ARBA" id="ARBA00009437"/>
    </source>
</evidence>
<evidence type="ECO:0000256" key="2">
    <source>
        <dbReference type="ARBA" id="ARBA00023015"/>
    </source>
</evidence>
<keyword evidence="3" id="KW-0238">DNA-binding</keyword>
<keyword evidence="7" id="KW-1185">Reference proteome</keyword>
<dbReference type="Pfam" id="PF00126">
    <property type="entry name" value="HTH_1"/>
    <property type="match status" value="1"/>
</dbReference>
<keyword evidence="2" id="KW-0805">Transcription regulation</keyword>
<dbReference type="InterPro" id="IPR036388">
    <property type="entry name" value="WH-like_DNA-bd_sf"/>
</dbReference>
<evidence type="ECO:0000313" key="6">
    <source>
        <dbReference type="EMBL" id="MFB9233631.1"/>
    </source>
</evidence>
<dbReference type="InterPro" id="IPR005119">
    <property type="entry name" value="LysR_subst-bd"/>
</dbReference>
<dbReference type="Gene3D" id="3.40.190.10">
    <property type="entry name" value="Periplasmic binding protein-like II"/>
    <property type="match status" value="2"/>
</dbReference>
<gene>
    <name evidence="6" type="ORF">ACFFUT_17695</name>
</gene>
<comment type="similarity">
    <text evidence="1">Belongs to the LysR transcriptional regulatory family.</text>
</comment>
<evidence type="ECO:0000313" key="7">
    <source>
        <dbReference type="Proteomes" id="UP001589683"/>
    </source>
</evidence>
<feature type="domain" description="HTH lysR-type" evidence="5">
    <location>
        <begin position="7"/>
        <end position="64"/>
    </location>
</feature>
<dbReference type="InterPro" id="IPR000847">
    <property type="entry name" value="LysR_HTH_N"/>
</dbReference>